<evidence type="ECO:0000313" key="2">
    <source>
        <dbReference type="Proteomes" id="UP001154078"/>
    </source>
</evidence>
<dbReference type="Proteomes" id="UP001154078">
    <property type="component" value="Chromosome 8"/>
</dbReference>
<dbReference type="AlphaFoldDB" id="A0A9P0BEU4"/>
<keyword evidence="2" id="KW-1185">Reference proteome</keyword>
<accession>A0A9P0BEU4</accession>
<dbReference type="EMBL" id="OV121139">
    <property type="protein sequence ID" value="CAH0561729.1"/>
    <property type="molecule type" value="Genomic_DNA"/>
</dbReference>
<proteinExistence type="predicted"/>
<evidence type="ECO:0000313" key="1">
    <source>
        <dbReference type="EMBL" id="CAH0561729.1"/>
    </source>
</evidence>
<organism evidence="1 2">
    <name type="scientific">Brassicogethes aeneus</name>
    <name type="common">Rape pollen beetle</name>
    <name type="synonym">Meligethes aeneus</name>
    <dbReference type="NCBI Taxonomy" id="1431903"/>
    <lineage>
        <taxon>Eukaryota</taxon>
        <taxon>Metazoa</taxon>
        <taxon>Ecdysozoa</taxon>
        <taxon>Arthropoda</taxon>
        <taxon>Hexapoda</taxon>
        <taxon>Insecta</taxon>
        <taxon>Pterygota</taxon>
        <taxon>Neoptera</taxon>
        <taxon>Endopterygota</taxon>
        <taxon>Coleoptera</taxon>
        <taxon>Polyphaga</taxon>
        <taxon>Cucujiformia</taxon>
        <taxon>Nitidulidae</taxon>
        <taxon>Meligethinae</taxon>
        <taxon>Brassicogethes</taxon>
    </lineage>
</organism>
<name>A0A9P0BEU4_BRAAE</name>
<gene>
    <name evidence="1" type="ORF">MELIAE_LOCUS11066</name>
</gene>
<sequence>MELFNKVGHVDVENLVDTMLASKEDWTAVEEYTTAIMTENNPKKRKTMDTSFTEQEKVYKKKESPEAFTINEAFEEITRMTKILVQNVEQNTKREIKD</sequence>
<reference evidence="1" key="1">
    <citation type="submission" date="2021-12" db="EMBL/GenBank/DDBJ databases">
        <authorList>
            <person name="King R."/>
        </authorList>
    </citation>
    <scope>NUCLEOTIDE SEQUENCE</scope>
</reference>
<protein>
    <submittedName>
        <fullName evidence="1">Uncharacterized protein</fullName>
    </submittedName>
</protein>